<evidence type="ECO:0000313" key="1">
    <source>
        <dbReference type="EMBL" id="QHU00407.1"/>
    </source>
</evidence>
<dbReference type="Gene3D" id="1.10.3420.10">
    <property type="entry name" value="putative ntp pyrophosphohydrolase like domain"/>
    <property type="match status" value="1"/>
</dbReference>
<sequence>MSINITNAEEVKEFTEGANRKLCPDVPSEMSKENVLFIIRMVFSEMCELACTVTESEEERDALLDEALITRDRCTNLKDTYKTTTDLIAAQNDALVDSWYYSLNMAAKHGVNLSSIFDIVHAANMAKRDPVTGKFKHRESDGKIIKPKGWKSPDVEGEITRQITQGSWN</sequence>
<reference evidence="1" key="1">
    <citation type="journal article" date="2020" name="Nature">
        <title>Giant virus diversity and host interactions through global metagenomics.</title>
        <authorList>
            <person name="Schulz F."/>
            <person name="Roux S."/>
            <person name="Paez-Espino D."/>
            <person name="Jungbluth S."/>
            <person name="Walsh D.A."/>
            <person name="Denef V.J."/>
            <person name="McMahon K.D."/>
            <person name="Konstantinidis K.T."/>
            <person name="Eloe-Fadrosh E.A."/>
            <person name="Kyrpides N.C."/>
            <person name="Woyke T."/>
        </authorList>
    </citation>
    <scope>NUCLEOTIDE SEQUENCE</scope>
    <source>
        <strain evidence="1">GVMAG-M-3300025860-20</strain>
    </source>
</reference>
<dbReference type="AlphaFoldDB" id="A0A6C0J736"/>
<organism evidence="1">
    <name type="scientific">viral metagenome</name>
    <dbReference type="NCBI Taxonomy" id="1070528"/>
    <lineage>
        <taxon>unclassified sequences</taxon>
        <taxon>metagenomes</taxon>
        <taxon>organismal metagenomes</taxon>
    </lineage>
</organism>
<protein>
    <submittedName>
        <fullName evidence="1">Uncharacterized protein</fullName>
    </submittedName>
</protein>
<accession>A0A6C0J736</accession>
<dbReference type="EMBL" id="MN740327">
    <property type="protein sequence ID" value="QHU00407.1"/>
    <property type="molecule type" value="Genomic_DNA"/>
</dbReference>
<proteinExistence type="predicted"/>
<dbReference type="InterPro" id="IPR023292">
    <property type="entry name" value="NTP_PyroPHydrolase-like_dom_sf"/>
</dbReference>
<name>A0A6C0J736_9ZZZZ</name>